<evidence type="ECO:0000256" key="5">
    <source>
        <dbReference type="SAM" id="MobiDB-lite"/>
    </source>
</evidence>
<evidence type="ECO:0000313" key="7">
    <source>
        <dbReference type="EMBL" id="MBE2997579.1"/>
    </source>
</evidence>
<organism evidence="7 8">
    <name type="scientific">Nocardiopsis coralli</name>
    <dbReference type="NCBI Taxonomy" id="2772213"/>
    <lineage>
        <taxon>Bacteria</taxon>
        <taxon>Bacillati</taxon>
        <taxon>Actinomycetota</taxon>
        <taxon>Actinomycetes</taxon>
        <taxon>Streptosporangiales</taxon>
        <taxon>Nocardiopsidaceae</taxon>
        <taxon>Nocardiopsis</taxon>
    </lineage>
</organism>
<evidence type="ECO:0000256" key="3">
    <source>
        <dbReference type="ARBA" id="ARBA00022448"/>
    </source>
</evidence>
<sequence>MTDTVLLRSTSVLAALALGAAACTGSGSDDAGADAAGETRTFEGDHGEVEIPAVPQRVVALSYAAQPAVELGGDVVGVHTDDNWDEKIHPDDVDTMTGLEQVGATDEINFEAVANLEPDLIVVAWPADGWENVPLDDLGEIAPTATIGLGDPDSWKEVEAQVADAVGVSDTYEDVEAEYDTRVAELGEEYAPVLEETDFAFVRSSEGTPGAGAGQVLQEFGPAWNTSIATEVGLDFIGEQNEASHQAWAAYHPLEEIDQLSGADVILTEARPDGEVPGPTADLLDQDVFESLPAAQDDQVHPLSWSDATTHKSALLTLDSLDEVLDRIDP</sequence>
<reference evidence="7 8" key="1">
    <citation type="submission" date="2020-09" db="EMBL/GenBank/DDBJ databases">
        <title>Diversity and distribution of actinomycetes associated with coral in the coast of Hainan.</title>
        <authorList>
            <person name="Li F."/>
        </authorList>
    </citation>
    <scope>NUCLEOTIDE SEQUENCE [LARGE SCALE GENOMIC DNA]</scope>
    <source>
        <strain evidence="7 8">HNM0947</strain>
    </source>
</reference>
<dbReference type="PANTHER" id="PTHR30532">
    <property type="entry name" value="IRON III DICITRATE-BINDING PERIPLASMIC PROTEIN"/>
    <property type="match status" value="1"/>
</dbReference>
<comment type="subcellular location">
    <subcellularLocation>
        <location evidence="1">Cell envelope</location>
    </subcellularLocation>
</comment>
<dbReference type="Proteomes" id="UP000806528">
    <property type="component" value="Unassembled WGS sequence"/>
</dbReference>
<dbReference type="EMBL" id="JADBGI010000002">
    <property type="protein sequence ID" value="MBE2997579.1"/>
    <property type="molecule type" value="Genomic_DNA"/>
</dbReference>
<comment type="caution">
    <text evidence="7">The sequence shown here is derived from an EMBL/GenBank/DDBJ whole genome shotgun (WGS) entry which is preliminary data.</text>
</comment>
<dbReference type="Pfam" id="PF01497">
    <property type="entry name" value="Peripla_BP_2"/>
    <property type="match status" value="1"/>
</dbReference>
<keyword evidence="4" id="KW-0732">Signal</keyword>
<feature type="domain" description="Fe/B12 periplasmic-binding" evidence="6">
    <location>
        <begin position="57"/>
        <end position="330"/>
    </location>
</feature>
<evidence type="ECO:0000259" key="6">
    <source>
        <dbReference type="PROSITE" id="PS50983"/>
    </source>
</evidence>
<dbReference type="InterPro" id="IPR002491">
    <property type="entry name" value="ABC_transptr_periplasmic_BD"/>
</dbReference>
<evidence type="ECO:0000256" key="1">
    <source>
        <dbReference type="ARBA" id="ARBA00004196"/>
    </source>
</evidence>
<evidence type="ECO:0000313" key="8">
    <source>
        <dbReference type="Proteomes" id="UP000806528"/>
    </source>
</evidence>
<protein>
    <submittedName>
        <fullName evidence="7">ABC transporter substrate-binding protein</fullName>
    </submittedName>
</protein>
<accession>A0ABR9P142</accession>
<name>A0ABR9P142_9ACTN</name>
<evidence type="ECO:0000256" key="2">
    <source>
        <dbReference type="ARBA" id="ARBA00008814"/>
    </source>
</evidence>
<dbReference type="Gene3D" id="3.40.50.1980">
    <property type="entry name" value="Nitrogenase molybdenum iron protein domain"/>
    <property type="match status" value="2"/>
</dbReference>
<dbReference type="SUPFAM" id="SSF53807">
    <property type="entry name" value="Helical backbone' metal receptor"/>
    <property type="match status" value="1"/>
</dbReference>
<keyword evidence="3" id="KW-0813">Transport</keyword>
<dbReference type="PANTHER" id="PTHR30532:SF1">
    <property type="entry name" value="IRON(3+)-HYDROXAMATE-BINDING PROTEIN FHUD"/>
    <property type="match status" value="1"/>
</dbReference>
<keyword evidence="8" id="KW-1185">Reference proteome</keyword>
<comment type="similarity">
    <text evidence="2">Belongs to the bacterial solute-binding protein 8 family.</text>
</comment>
<evidence type="ECO:0000256" key="4">
    <source>
        <dbReference type="ARBA" id="ARBA00022729"/>
    </source>
</evidence>
<dbReference type="RefSeq" id="WP_193120238.1">
    <property type="nucleotide sequence ID" value="NZ_JADBGI010000002.1"/>
</dbReference>
<dbReference type="PROSITE" id="PS50983">
    <property type="entry name" value="FE_B12_PBP"/>
    <property type="match status" value="1"/>
</dbReference>
<dbReference type="InterPro" id="IPR051313">
    <property type="entry name" value="Bact_iron-sidero_bind"/>
</dbReference>
<feature type="region of interest" description="Disordered" evidence="5">
    <location>
        <begin position="24"/>
        <end position="47"/>
    </location>
</feature>
<feature type="compositionally biased region" description="Low complexity" evidence="5">
    <location>
        <begin position="24"/>
        <end position="36"/>
    </location>
</feature>
<gene>
    <name evidence="7" type="ORF">IDM40_02505</name>
</gene>
<proteinExistence type="inferred from homology"/>